<dbReference type="RefSeq" id="XP_016294489.1">
    <property type="nucleotide sequence ID" value="XM_016434025.1"/>
</dbReference>
<evidence type="ECO:0000313" key="4">
    <source>
        <dbReference type="Proteomes" id="UP000019377"/>
    </source>
</evidence>
<keyword evidence="2" id="KW-0472">Membrane</keyword>
<feature type="compositionally biased region" description="Polar residues" evidence="1">
    <location>
        <begin position="1372"/>
        <end position="1383"/>
    </location>
</feature>
<sequence>MTSASTSTAGLEGPSITRKPSTLTTAHRSPHSHSGSGAGLWLANTPSPDTSAFAEPPSTRTDSVSFKDDESRKVYHFSADLARTSFGGRPLTLVGSADFDPIYANKRPAVASDDGDVDLDLSFDYISRFDRSSSSEQQDSSGTAFDSSRETGMLTSQFSPDDTPESLQAPGNHTATVGSSLMPAVTSSSSSGSLSSSTNSSVVRSMQANATWDKRRKAPPAPLTLTPQSSQRARPPQPSVRPPSQQVGQSAFSPVTPGASTSAAFMGDFGAPPALPVTPLSATRRGASINRIPETTPGREVRRTASTSTSNEALRRTPTATTPLSATPVAKRARSHSNRSFRASASLASLGPPPFPPPTEPLPSPLAVSPSFPTQSSAYNTANDATTVPRSTQRSSLDSFRTAASDGLPMTTSSRSVHDRRWASDDAAPPLPPLQRYEAIFGNWTTSSSGASSQPMAFSNTLASTASTGMTWSMSDRSTPSMSPLTPFTPAFPDSAKTTFTRPPSEVPLPTEKVVHPAMSLGGAGATLQEADERGERDTEQWIRTQRSRKAMAQHEELASHARLLEANQQAVRLSIRASHIAPAEDKETRERQDTESTDDEHVKRHTMVISTASTPEERSDPFGFVAGQPSLMERANTHNELETASKMNLPMTRNRSGTTGPWAQSPLLLNFQLPPPTTQNDNEQEKVIGLGLDLNFPASQVEAKQHGFAPITTDLLRQASRVSMRQQEPDAPSPHLAIQMSPEAKLHRKRSKSKEVLLTRGPAAKALGPDPNTPAEVTVNRAQVLHPSQSVASTISAFTYNATPAPADGSRPGVKPKTIAAHRSRESLLNPESKFVSVDLNDAAPVPEAVKIEGARPAAAPWVSKLWTAVASPRQASGDRSIDLEQANSSSSSRDRVPSRTFRPLSLVEKRQSSGRFQARERFRSPTPGEEDEVAEKDARAVALRLLAGSPRIPPPLDEDKVVDTAEESMDRSGASAEEREKERVDALKKLRRMSAMERQKKRNSGIGYITSTPAVVESRLPYVHDESREEPQDAAAVRHGGFSRVASMNRKRMSMGVFGGKERMTTLPVPEQGEDITGAPEHAWFDAMRSPMDANSPAGFTPRMAFEARQPAGASTVNHIPLMLAGSATAARPAPSAADHGLTLSELDRARDEMRRLASQGMAFNQAEYAEDAAETFHTPVPDMAEGWAYAGEHDAGYYAEGVDFHDATQPTTELNDFGISPEKKETRLHRRTRTARFADDDYHHHYEQDHPDDQPTVSIFTRPRHGVSSSVHLPYHSHGQAPQTEHRSRSKRRAAAHAAGHGLFATPASLLDSATPSKNMFWAGFLGMPWLWMIGGWYLTPDGQLRHPSSDSPKTDVWQHEPSMPPPNFGSTTFASTQESWGLPGMPSHSYLSTGTTGTAQSTSTDPSRPPPSRVRKSKTRSFGALLDSNPEVSFYASPVRVVQEPPASFGGVWRGNMTPLMEEEPARRSRLFAGYPGEFSPDAAKASPMLGYQTAMASKQGWKDLERYVLLNRLAALLSGVLVFAGFTGAVYAVVTNF</sequence>
<dbReference type="STRING" id="1365824.V5EVI4"/>
<feature type="compositionally biased region" description="Low complexity" evidence="1">
    <location>
        <begin position="1396"/>
        <end position="1410"/>
    </location>
</feature>
<keyword evidence="4" id="KW-1185">Reference proteome</keyword>
<dbReference type="eggNOG" id="ENOG502SFX4">
    <property type="taxonomic scope" value="Eukaryota"/>
</dbReference>
<proteinExistence type="predicted"/>
<feature type="compositionally biased region" description="Polar residues" evidence="1">
    <location>
        <begin position="153"/>
        <end position="179"/>
    </location>
</feature>
<dbReference type="OMA" id="WKDLERY"/>
<feature type="compositionally biased region" description="Low complexity" evidence="1">
    <location>
        <begin position="316"/>
        <end position="328"/>
    </location>
</feature>
<evidence type="ECO:0000256" key="2">
    <source>
        <dbReference type="SAM" id="Phobius"/>
    </source>
</evidence>
<dbReference type="OrthoDB" id="3360262at2759"/>
<feature type="region of interest" description="Disordered" evidence="1">
    <location>
        <begin position="1350"/>
        <end position="1426"/>
    </location>
</feature>
<organism evidence="3 4">
    <name type="scientific">Kalmanozyma brasiliensis (strain GHG001)</name>
    <name type="common">Yeast</name>
    <name type="synonym">Pseudozyma brasiliensis</name>
    <dbReference type="NCBI Taxonomy" id="1365824"/>
    <lineage>
        <taxon>Eukaryota</taxon>
        <taxon>Fungi</taxon>
        <taxon>Dikarya</taxon>
        <taxon>Basidiomycota</taxon>
        <taxon>Ustilaginomycotina</taxon>
        <taxon>Ustilaginomycetes</taxon>
        <taxon>Ustilaginales</taxon>
        <taxon>Ustilaginaceae</taxon>
        <taxon>Kalmanozyma</taxon>
    </lineage>
</organism>
<gene>
    <name evidence="3" type="ORF">PSEUBRA_SCAF10g05455</name>
</gene>
<feature type="region of interest" description="Disordered" evidence="1">
    <location>
        <begin position="1"/>
        <end position="68"/>
    </location>
</feature>
<feature type="region of interest" description="Disordered" evidence="1">
    <location>
        <begin position="578"/>
        <end position="604"/>
    </location>
</feature>
<keyword evidence="2" id="KW-1133">Transmembrane helix</keyword>
<feature type="compositionally biased region" description="Basic and acidic residues" evidence="1">
    <location>
        <begin position="1350"/>
        <end position="1362"/>
    </location>
</feature>
<dbReference type="HOGENOM" id="CLU_001910_0_0_1"/>
<reference evidence="4" key="1">
    <citation type="journal article" date="2013" name="Genome Announc.">
        <title>Draft genome sequence of Pseudozyma brasiliensis sp. nov. strain GHG001, a high producer of endo-1,4-xylanase isolated from an insect pest of sugarcane.</title>
        <authorList>
            <person name="Oliveira J.V.D.C."/>
            <person name="dos Santos R.A.C."/>
            <person name="Borges T.A."/>
            <person name="Riano-Pachon D.M."/>
            <person name="Goldman G.H."/>
        </authorList>
    </citation>
    <scope>NUCLEOTIDE SEQUENCE [LARGE SCALE GENOMIC DNA]</scope>
    <source>
        <strain evidence="4">GHG001</strain>
    </source>
</reference>
<keyword evidence="2" id="KW-0812">Transmembrane</keyword>
<feature type="region of interest" description="Disordered" evidence="1">
    <location>
        <begin position="875"/>
        <end position="937"/>
    </location>
</feature>
<dbReference type="Proteomes" id="UP000019377">
    <property type="component" value="Unassembled WGS sequence"/>
</dbReference>
<evidence type="ECO:0000256" key="1">
    <source>
        <dbReference type="SAM" id="MobiDB-lite"/>
    </source>
</evidence>
<feature type="compositionally biased region" description="Pro residues" evidence="1">
    <location>
        <begin position="351"/>
        <end position="364"/>
    </location>
</feature>
<accession>V5EVI4</accession>
<feature type="compositionally biased region" description="Polar residues" evidence="1">
    <location>
        <begin position="371"/>
        <end position="399"/>
    </location>
</feature>
<evidence type="ECO:0000313" key="3">
    <source>
        <dbReference type="EMBL" id="EST09500.1"/>
    </source>
</evidence>
<feature type="compositionally biased region" description="Low complexity" evidence="1">
    <location>
        <begin position="185"/>
        <end position="205"/>
    </location>
</feature>
<feature type="region of interest" description="Disordered" evidence="1">
    <location>
        <begin position="130"/>
        <end position="259"/>
    </location>
</feature>
<feature type="compositionally biased region" description="Basic and acidic residues" evidence="1">
    <location>
        <begin position="583"/>
        <end position="603"/>
    </location>
</feature>
<feature type="compositionally biased region" description="Basic and acidic residues" evidence="1">
    <location>
        <begin position="909"/>
        <end position="925"/>
    </location>
</feature>
<feature type="compositionally biased region" description="Polar residues" evidence="1">
    <location>
        <begin position="18"/>
        <end position="35"/>
    </location>
</feature>
<feature type="region of interest" description="Disordered" evidence="1">
    <location>
        <begin position="276"/>
        <end position="430"/>
    </location>
</feature>
<feature type="region of interest" description="Disordered" evidence="1">
    <location>
        <begin position="966"/>
        <end position="985"/>
    </location>
</feature>
<feature type="transmembrane region" description="Helical" evidence="2">
    <location>
        <begin position="1518"/>
        <end position="1539"/>
    </location>
</feature>
<dbReference type="EMBL" id="KI545852">
    <property type="protein sequence ID" value="EST09500.1"/>
    <property type="molecule type" value="Genomic_DNA"/>
</dbReference>
<dbReference type="GeneID" id="27416621"/>
<name>V5EVI4_KALBG</name>
<feature type="region of interest" description="Disordered" evidence="1">
    <location>
        <begin position="1273"/>
        <end position="1301"/>
    </location>
</feature>
<protein>
    <submittedName>
        <fullName evidence="3">Uncharacterized protein</fullName>
    </submittedName>
</protein>